<evidence type="ECO:0000256" key="7">
    <source>
        <dbReference type="SAM" id="Phobius"/>
    </source>
</evidence>
<name>A0A151ZD88_TIELA</name>
<evidence type="ECO:0000256" key="4">
    <source>
        <dbReference type="ARBA" id="ARBA00023002"/>
    </source>
</evidence>
<dbReference type="GO" id="GO:0005506">
    <property type="term" value="F:iron ion binding"/>
    <property type="evidence" value="ECO:0007669"/>
    <property type="project" value="InterPro"/>
</dbReference>
<sequence length="435" mass="51557">MVTIKILDIEFHDYINDCIPFFALFVLLEVIIGTFVLKKKKYYDLPDTLSSVGTGLSTIVWRRIVTLPILASIEFIVAIYVNQHYALIKVSEDSKLAWIICFICIDFAYYLFHRSSHEINFIWATHVTHHSSEKYNLSTALRQSVWQIYTSWIFFVPIGLFIPPKIYFFHKQFNTIYQFWIHTQLIPKLGPIEWIFNTPSHHRVHHGRNPKYLDKNYAGTLIIWDRLFGTFKEEEDNDPVYYGLVHPLKSNDPTWSQFHHWVEMYEHSKEYSSYREKLMVFLMGPGWKKGEKSRFGDYSKLPIPSSKDDAERDSKSLGLVMNMYLFSHYLFTSIVALTMLAAYEEVLGSVTVTITFIYLYLSLISFGSMFDRKYYSHLLESSRILMFLGYTWSLEYPYMYIVRILYFLSLLYIINDRYLNLIKSTNIQKKNIKTQ</sequence>
<organism evidence="9 10">
    <name type="scientific">Tieghemostelium lacteum</name>
    <name type="common">Slime mold</name>
    <name type="synonym">Dictyostelium lacteum</name>
    <dbReference type="NCBI Taxonomy" id="361077"/>
    <lineage>
        <taxon>Eukaryota</taxon>
        <taxon>Amoebozoa</taxon>
        <taxon>Evosea</taxon>
        <taxon>Eumycetozoa</taxon>
        <taxon>Dictyostelia</taxon>
        <taxon>Dictyosteliales</taxon>
        <taxon>Raperosteliaceae</taxon>
        <taxon>Tieghemostelium</taxon>
    </lineage>
</organism>
<dbReference type="GO" id="GO:0016020">
    <property type="term" value="C:membrane"/>
    <property type="evidence" value="ECO:0007669"/>
    <property type="project" value="GOC"/>
</dbReference>
<evidence type="ECO:0000259" key="8">
    <source>
        <dbReference type="Pfam" id="PF04116"/>
    </source>
</evidence>
<evidence type="ECO:0000313" key="10">
    <source>
        <dbReference type="Proteomes" id="UP000076078"/>
    </source>
</evidence>
<proteinExistence type="predicted"/>
<evidence type="ECO:0000256" key="5">
    <source>
        <dbReference type="ARBA" id="ARBA00023098"/>
    </source>
</evidence>
<keyword evidence="4" id="KW-0560">Oxidoreductase</keyword>
<evidence type="ECO:0000256" key="2">
    <source>
        <dbReference type="ARBA" id="ARBA00022692"/>
    </source>
</evidence>
<dbReference type="Proteomes" id="UP000076078">
    <property type="component" value="Unassembled WGS sequence"/>
</dbReference>
<keyword evidence="6 7" id="KW-0472">Membrane</keyword>
<dbReference type="GO" id="GO:0006643">
    <property type="term" value="P:membrane lipid metabolic process"/>
    <property type="evidence" value="ECO:0007669"/>
    <property type="project" value="TreeGrafter"/>
</dbReference>
<feature type="transmembrane region" description="Helical" evidence="7">
    <location>
        <begin position="317"/>
        <end position="340"/>
    </location>
</feature>
<dbReference type="PANTHER" id="PTHR21624">
    <property type="entry name" value="STEROL DESATURASE-RELATED PROTEIN"/>
    <property type="match status" value="1"/>
</dbReference>
<evidence type="ECO:0000313" key="9">
    <source>
        <dbReference type="EMBL" id="KYQ91885.1"/>
    </source>
</evidence>
<feature type="transmembrane region" description="Helical" evidence="7">
    <location>
        <begin position="64"/>
        <end position="83"/>
    </location>
</feature>
<feature type="transmembrane region" description="Helical" evidence="7">
    <location>
        <begin position="95"/>
        <end position="112"/>
    </location>
</feature>
<dbReference type="OMA" id="FMPTGWR"/>
<dbReference type="GO" id="GO:0050479">
    <property type="term" value="F:glyceryl-ether monooxygenase activity"/>
    <property type="evidence" value="ECO:0007669"/>
    <property type="project" value="TreeGrafter"/>
</dbReference>
<dbReference type="OrthoDB" id="6354873at2759"/>
<evidence type="ECO:0000256" key="1">
    <source>
        <dbReference type="ARBA" id="ARBA00004127"/>
    </source>
</evidence>
<dbReference type="AlphaFoldDB" id="A0A151ZD88"/>
<dbReference type="InterPro" id="IPR051689">
    <property type="entry name" value="Sterol_desaturase/TMEM195"/>
</dbReference>
<gene>
    <name evidence="9" type="ORF">DLAC_07225</name>
</gene>
<feature type="domain" description="Fatty acid hydroxylase" evidence="8">
    <location>
        <begin position="98"/>
        <end position="230"/>
    </location>
</feature>
<feature type="transmembrane region" description="Helical" evidence="7">
    <location>
        <begin position="398"/>
        <end position="414"/>
    </location>
</feature>
<keyword evidence="2 7" id="KW-0812">Transmembrane</keyword>
<keyword evidence="5" id="KW-0443">Lipid metabolism</keyword>
<dbReference type="Pfam" id="PF04116">
    <property type="entry name" value="FA_hydroxylase"/>
    <property type="match status" value="1"/>
</dbReference>
<accession>A0A151ZD88</accession>
<feature type="transmembrane region" description="Helical" evidence="7">
    <location>
        <begin position="346"/>
        <end position="367"/>
    </location>
</feature>
<comment type="subcellular location">
    <subcellularLocation>
        <location evidence="1">Endomembrane system</location>
        <topology evidence="1">Multi-pass membrane protein</topology>
    </subcellularLocation>
</comment>
<dbReference type="InParanoid" id="A0A151ZD88"/>
<keyword evidence="3 7" id="KW-1133">Transmembrane helix</keyword>
<dbReference type="EMBL" id="LODT01000033">
    <property type="protein sequence ID" value="KYQ91885.1"/>
    <property type="molecule type" value="Genomic_DNA"/>
</dbReference>
<keyword evidence="10" id="KW-1185">Reference proteome</keyword>
<comment type="caution">
    <text evidence="9">The sequence shown here is derived from an EMBL/GenBank/DDBJ whole genome shotgun (WGS) entry which is preliminary data.</text>
</comment>
<protein>
    <submittedName>
        <fullName evidence="9">SUR2-type hydroxylase/desaturase catalytic region-containing protein</fullName>
    </submittedName>
</protein>
<dbReference type="GO" id="GO:0008610">
    <property type="term" value="P:lipid biosynthetic process"/>
    <property type="evidence" value="ECO:0007669"/>
    <property type="project" value="InterPro"/>
</dbReference>
<reference evidence="9 10" key="1">
    <citation type="submission" date="2015-12" db="EMBL/GenBank/DDBJ databases">
        <title>Dictyostelia acquired genes for synthesis and detection of signals that induce cell-type specialization by lateral gene transfer from prokaryotes.</title>
        <authorList>
            <person name="Gloeckner G."/>
            <person name="Schaap P."/>
        </authorList>
    </citation>
    <scope>NUCLEOTIDE SEQUENCE [LARGE SCALE GENOMIC DNA]</scope>
    <source>
        <strain evidence="9 10">TK</strain>
    </source>
</reference>
<dbReference type="InterPro" id="IPR006694">
    <property type="entry name" value="Fatty_acid_hydroxylase"/>
</dbReference>
<dbReference type="GO" id="GO:0005783">
    <property type="term" value="C:endoplasmic reticulum"/>
    <property type="evidence" value="ECO:0007669"/>
    <property type="project" value="TreeGrafter"/>
</dbReference>
<dbReference type="PANTHER" id="PTHR21624:SF1">
    <property type="entry name" value="ALKYLGLYCEROL MONOOXYGENASE"/>
    <property type="match status" value="1"/>
</dbReference>
<dbReference type="STRING" id="361077.A0A151ZD88"/>
<evidence type="ECO:0000256" key="3">
    <source>
        <dbReference type="ARBA" id="ARBA00022989"/>
    </source>
</evidence>
<evidence type="ECO:0000256" key="6">
    <source>
        <dbReference type="ARBA" id="ARBA00023136"/>
    </source>
</evidence>
<feature type="transmembrane region" description="Helical" evidence="7">
    <location>
        <begin position="19"/>
        <end position="37"/>
    </location>
</feature>